<protein>
    <submittedName>
        <fullName evidence="4">Arca-like protein</fullName>
    </submittedName>
</protein>
<dbReference type="Proteomes" id="UP001213681">
    <property type="component" value="Unassembled WGS sequence"/>
</dbReference>
<dbReference type="PANTHER" id="PTHR37534:SF2">
    <property type="entry name" value="N-ACETYLTRANSFERASE DOMAIN-CONTAINING PROTEIN"/>
    <property type="match status" value="1"/>
</dbReference>
<dbReference type="EMBL" id="JAPVEA010000009">
    <property type="protein sequence ID" value="KAJ5433624.1"/>
    <property type="molecule type" value="Genomic_DNA"/>
</dbReference>
<dbReference type="AlphaFoldDB" id="A0AAD6BVK4"/>
<evidence type="ECO:0000256" key="1">
    <source>
        <dbReference type="ARBA" id="ARBA00004123"/>
    </source>
</evidence>
<organism evidence="4 5">
    <name type="scientific">Penicillium daleae</name>
    <dbReference type="NCBI Taxonomy" id="63821"/>
    <lineage>
        <taxon>Eukaryota</taxon>
        <taxon>Fungi</taxon>
        <taxon>Dikarya</taxon>
        <taxon>Ascomycota</taxon>
        <taxon>Pezizomycotina</taxon>
        <taxon>Eurotiomycetes</taxon>
        <taxon>Eurotiomycetidae</taxon>
        <taxon>Eurotiales</taxon>
        <taxon>Aspergillaceae</taxon>
        <taxon>Penicillium</taxon>
    </lineage>
</organism>
<dbReference type="GeneID" id="81606404"/>
<evidence type="ECO:0000313" key="5">
    <source>
        <dbReference type="Proteomes" id="UP001213681"/>
    </source>
</evidence>
<feature type="compositionally biased region" description="Polar residues" evidence="3">
    <location>
        <begin position="203"/>
        <end position="214"/>
    </location>
</feature>
<keyword evidence="5" id="KW-1185">Reference proteome</keyword>
<gene>
    <name evidence="4" type="ORF">N7458_012780</name>
</gene>
<dbReference type="Pfam" id="PF11951">
    <property type="entry name" value="Fungal_trans_2"/>
    <property type="match status" value="1"/>
</dbReference>
<reference evidence="4" key="2">
    <citation type="journal article" date="2023" name="IMA Fungus">
        <title>Comparative genomic study of the Penicillium genus elucidates a diverse pangenome and 15 lateral gene transfer events.</title>
        <authorList>
            <person name="Petersen C."/>
            <person name="Sorensen T."/>
            <person name="Nielsen M.R."/>
            <person name="Sondergaard T.E."/>
            <person name="Sorensen J.L."/>
            <person name="Fitzpatrick D.A."/>
            <person name="Frisvad J.C."/>
            <person name="Nielsen K.L."/>
        </authorList>
    </citation>
    <scope>NUCLEOTIDE SEQUENCE</scope>
    <source>
        <strain evidence="4">IBT 16125</strain>
    </source>
</reference>
<comment type="caution">
    <text evidence="4">The sequence shown here is derived from an EMBL/GenBank/DDBJ whole genome shotgun (WGS) entry which is preliminary data.</text>
</comment>
<sequence>MPYLEADHDQYAPFSHSLTVAHDELVRSPSPGPAAYGTDVFLTVSHGPARHVGAAITNVGDFLLSKANTPADIFSVPGDERLPRCGRCVRARRNCVRQPPRQFYQASRQGVGRSFSSCQTWLPLPAKGVVDFVNVNVVEPCGARSSGHGNAKDTQISTTLPTTTAAVASFSQETTAGSSIPAENSGSSSPSSLSSLSAPPSPVQESTSTSTSPAQPDRSSRDVLLHLPTPQPFRADTTSIDANTSPYLPPTPLGRIYLDPPTWPLQDPEEATLLQHFINHVSLFFDFCDKERHFATVVPQRVRTCSTLLSAVFALSARHLSRISDFEPTVADRHYDDCLRTLIPALNDGPSVFDETLLIIVIILRLLEEIDVPIVGADPQGHLLGAQSLVRAQERVGMNSGLRQAAYWACLRQEIYMSLRDRRPIRLDLQLFRTLQAVQPGDRYSLACSATLHCAETILFAYGDDPRSLHHDLLEYNRRALHSVPQPFFYRDGGSDFPDIRYATEDQIIAAQFLSLARVVLDRNDPAISHRDPAHRTAIQSVRENVQQCVWVMCGVGLSNPSSPAAILISCMAIALCGDCFDDPRDQERLCFLLEFTEGKRGWPTASIAKTLKQTWNGTG</sequence>
<dbReference type="GO" id="GO:0000976">
    <property type="term" value="F:transcription cis-regulatory region binding"/>
    <property type="evidence" value="ECO:0007669"/>
    <property type="project" value="TreeGrafter"/>
</dbReference>
<dbReference type="RefSeq" id="XP_056760915.1">
    <property type="nucleotide sequence ID" value="XM_056916161.1"/>
</dbReference>
<evidence type="ECO:0000256" key="2">
    <source>
        <dbReference type="ARBA" id="ARBA00023242"/>
    </source>
</evidence>
<dbReference type="GO" id="GO:0003700">
    <property type="term" value="F:DNA-binding transcription factor activity"/>
    <property type="evidence" value="ECO:0007669"/>
    <property type="project" value="TreeGrafter"/>
</dbReference>
<dbReference type="InterPro" id="IPR021858">
    <property type="entry name" value="Fun_TF"/>
</dbReference>
<feature type="compositionally biased region" description="Low complexity" evidence="3">
    <location>
        <begin position="177"/>
        <end position="198"/>
    </location>
</feature>
<feature type="region of interest" description="Disordered" evidence="3">
    <location>
        <begin position="172"/>
        <end position="221"/>
    </location>
</feature>
<accession>A0AAD6BVK4</accession>
<reference evidence="4" key="1">
    <citation type="submission" date="2022-12" db="EMBL/GenBank/DDBJ databases">
        <authorList>
            <person name="Petersen C."/>
        </authorList>
    </citation>
    <scope>NUCLEOTIDE SEQUENCE</scope>
    <source>
        <strain evidence="4">IBT 16125</strain>
    </source>
</reference>
<dbReference type="GO" id="GO:0045944">
    <property type="term" value="P:positive regulation of transcription by RNA polymerase II"/>
    <property type="evidence" value="ECO:0007669"/>
    <property type="project" value="TreeGrafter"/>
</dbReference>
<proteinExistence type="predicted"/>
<keyword evidence="2" id="KW-0539">Nucleus</keyword>
<evidence type="ECO:0000313" key="4">
    <source>
        <dbReference type="EMBL" id="KAJ5433624.1"/>
    </source>
</evidence>
<evidence type="ECO:0000256" key="3">
    <source>
        <dbReference type="SAM" id="MobiDB-lite"/>
    </source>
</evidence>
<name>A0AAD6BVK4_9EURO</name>
<dbReference type="PANTHER" id="PTHR37534">
    <property type="entry name" value="TRANSCRIPTIONAL ACTIVATOR PROTEIN UGA3"/>
    <property type="match status" value="1"/>
</dbReference>
<comment type="subcellular location">
    <subcellularLocation>
        <location evidence="1">Nucleus</location>
    </subcellularLocation>
</comment>
<dbReference type="GO" id="GO:0005634">
    <property type="term" value="C:nucleus"/>
    <property type="evidence" value="ECO:0007669"/>
    <property type="project" value="UniProtKB-SubCell"/>
</dbReference>